<dbReference type="SUPFAM" id="SSF56112">
    <property type="entry name" value="Protein kinase-like (PK-like)"/>
    <property type="match status" value="1"/>
</dbReference>
<dbReference type="InterPro" id="IPR040976">
    <property type="entry name" value="Pkinase_fungal"/>
</dbReference>
<proteinExistence type="predicted"/>
<dbReference type="PANTHER" id="PTHR38248:SF2">
    <property type="entry name" value="FUNK1 11"/>
    <property type="match status" value="1"/>
</dbReference>
<organism evidence="3 4">
    <name type="scientific">Rhizoctonia solani</name>
    <dbReference type="NCBI Taxonomy" id="456999"/>
    <lineage>
        <taxon>Eukaryota</taxon>
        <taxon>Fungi</taxon>
        <taxon>Dikarya</taxon>
        <taxon>Basidiomycota</taxon>
        <taxon>Agaricomycotina</taxon>
        <taxon>Agaricomycetes</taxon>
        <taxon>Cantharellales</taxon>
        <taxon>Ceratobasidiaceae</taxon>
        <taxon>Rhizoctonia</taxon>
    </lineage>
</organism>
<dbReference type="InterPro" id="IPR008266">
    <property type="entry name" value="Tyr_kinase_AS"/>
</dbReference>
<dbReference type="PANTHER" id="PTHR38248">
    <property type="entry name" value="FUNK1 6"/>
    <property type="match status" value="1"/>
</dbReference>
<feature type="region of interest" description="Disordered" evidence="1">
    <location>
        <begin position="577"/>
        <end position="651"/>
    </location>
</feature>
<accession>A0A8H3A107</accession>
<dbReference type="Pfam" id="PF17667">
    <property type="entry name" value="Pkinase_fungal"/>
    <property type="match status" value="3"/>
</dbReference>
<dbReference type="InterPro" id="IPR011009">
    <property type="entry name" value="Kinase-like_dom_sf"/>
</dbReference>
<dbReference type="AlphaFoldDB" id="A0A8H3A107"/>
<feature type="domain" description="Fungal-type protein kinase" evidence="2">
    <location>
        <begin position="343"/>
        <end position="517"/>
    </location>
</feature>
<evidence type="ECO:0000313" key="4">
    <source>
        <dbReference type="Proteomes" id="UP000663843"/>
    </source>
</evidence>
<name>A0A8H3A107_9AGAM</name>
<feature type="domain" description="Fungal-type protein kinase" evidence="2">
    <location>
        <begin position="113"/>
        <end position="228"/>
    </location>
</feature>
<feature type="domain" description="Fungal-type protein kinase" evidence="2">
    <location>
        <begin position="648"/>
        <end position="688"/>
    </location>
</feature>
<comment type="caution">
    <text evidence="3">The sequence shown here is derived from an EMBL/GenBank/DDBJ whole genome shotgun (WGS) entry which is preliminary data.</text>
</comment>
<evidence type="ECO:0000259" key="2">
    <source>
        <dbReference type="Pfam" id="PF17667"/>
    </source>
</evidence>
<gene>
    <name evidence="3" type="ORF">RDB_LOCUS7361</name>
</gene>
<dbReference type="EMBL" id="CAJMWT010000788">
    <property type="protein sequence ID" value="CAE6352089.1"/>
    <property type="molecule type" value="Genomic_DNA"/>
</dbReference>
<dbReference type="GO" id="GO:0004672">
    <property type="term" value="F:protein kinase activity"/>
    <property type="evidence" value="ECO:0007669"/>
    <property type="project" value="InterPro"/>
</dbReference>
<feature type="compositionally biased region" description="Low complexity" evidence="1">
    <location>
        <begin position="612"/>
        <end position="622"/>
    </location>
</feature>
<evidence type="ECO:0000256" key="1">
    <source>
        <dbReference type="SAM" id="MobiDB-lite"/>
    </source>
</evidence>
<sequence length="808" mass="91277">MRLEMDDSLHDEVRGQIYCDPNFISNFLAVEKRIWPLLDNQLRRLSKTRTVLAGTRTAEHRLYQPILGVLQSIKNAVDTVRTTRKLGVLGVNFCDTHDTVIPGIGSDTRLLKPDLILFEDHSPDRRRWSTVMMAVEVKAKHTYLKVGMKQLARYARVLYTNQIHRRHLYGMVVCKSAATFVRFDRSGMVYSEPIDMLHNPKEFRKAFAGLMMLDRSAFGYDTAFTTEYTSGGLLRFYVDLPASAFSSDDTLQDLEPVVTFGGDSVQQSPALRQLPARRFKVIERLSYRNRIHGPGTIVLRLREVRKRAALPESESPAIGRITRSRTRLQQLQRSEAGWEEVPGGHEYVLKLAWRESDDRREGDMLNRLEGEYGVVQCQWYSDILQWGASCHKPGATSCDQCCDMTSAQKVRRVKNLEDLDVEVVEEQEGVEPQHVEVEVNCCVGELDTYRTARIYTWILFSTVGRPLQSAESPRQFLEAVLDAVLGYWQAYNLGILHRDISYGNVLLADPGQGYKSRKWKFWQDSMVQHSQQTPGAQSHPLAESRRLAHKAIMELGRDPVGFLTDFDMATTHSGVESETFGHVPCSRTSSTGATLDIEPLKKRPRLGDDTSHLASTSSASVSEEADRSNECPSSTVSRLKEKTYKPTNFPTGTPPFMSIRVSQAKPGVTFEHSFMDDLESFFWLILWCVAEHTDPGSNEEGNTNQRTKRALAILRKLDRADSDFMSMSDSKCGFLLSCITSEDHPIHSMKRDLQSCQNTWASNPAIVDVVLNLGTHFFKMGFEGGSVSPLVQFPTIVGIISKALQRLQ</sequence>
<evidence type="ECO:0000313" key="3">
    <source>
        <dbReference type="EMBL" id="CAE6352089.1"/>
    </source>
</evidence>
<dbReference type="Gene3D" id="1.10.510.10">
    <property type="entry name" value="Transferase(Phosphotransferase) domain 1"/>
    <property type="match status" value="1"/>
</dbReference>
<protein>
    <recommendedName>
        <fullName evidence="2">Fungal-type protein kinase domain-containing protein</fullName>
    </recommendedName>
</protein>
<reference evidence="3" key="1">
    <citation type="submission" date="2021-01" db="EMBL/GenBank/DDBJ databases">
        <authorList>
            <person name="Kaushik A."/>
        </authorList>
    </citation>
    <scope>NUCLEOTIDE SEQUENCE</scope>
    <source>
        <strain evidence="3">AG2-2IIIB</strain>
    </source>
</reference>
<dbReference type="PROSITE" id="PS00109">
    <property type="entry name" value="PROTEIN_KINASE_TYR"/>
    <property type="match status" value="1"/>
</dbReference>
<feature type="compositionally biased region" description="Basic and acidic residues" evidence="1">
    <location>
        <begin position="598"/>
        <end position="611"/>
    </location>
</feature>
<dbReference type="Proteomes" id="UP000663843">
    <property type="component" value="Unassembled WGS sequence"/>
</dbReference>